<dbReference type="SUPFAM" id="SSF48097">
    <property type="entry name" value="Regulator of G-protein signaling, RGS"/>
    <property type="match status" value="1"/>
</dbReference>
<dbReference type="OMA" id="AMYVVEV"/>
<dbReference type="InterPro" id="IPR036305">
    <property type="entry name" value="RGS_sf"/>
</dbReference>
<keyword evidence="3" id="KW-0472">Membrane</keyword>
<gene>
    <name evidence="7" type="primary">KNAG0G03330</name>
    <name evidence="7" type="ordered locus">KNAG_0G03330</name>
</gene>
<dbReference type="PROSITE" id="PS50195">
    <property type="entry name" value="PX"/>
    <property type="match status" value="1"/>
</dbReference>
<evidence type="ECO:0000256" key="3">
    <source>
        <dbReference type="SAM" id="Phobius"/>
    </source>
</evidence>
<dbReference type="InterPro" id="IPR036871">
    <property type="entry name" value="PX_dom_sf"/>
</dbReference>
<keyword evidence="3" id="KW-0812">Transmembrane</keyword>
<dbReference type="SMART" id="SM00315">
    <property type="entry name" value="RGS"/>
    <property type="match status" value="1"/>
</dbReference>
<accession>J7S993</accession>
<dbReference type="GO" id="GO:0071561">
    <property type="term" value="C:nucleus-vacuole junction"/>
    <property type="evidence" value="ECO:0007669"/>
    <property type="project" value="EnsemblFungi"/>
</dbReference>
<dbReference type="InterPro" id="IPR001683">
    <property type="entry name" value="PX_dom"/>
</dbReference>
<dbReference type="SUPFAM" id="SSF64268">
    <property type="entry name" value="PX domain"/>
    <property type="match status" value="1"/>
</dbReference>
<evidence type="ECO:0000256" key="2">
    <source>
        <dbReference type="SAM" id="MobiDB-lite"/>
    </source>
</evidence>
<protein>
    <recommendedName>
        <fullName evidence="9">PXA domain-containing protein</fullName>
    </recommendedName>
</protein>
<evidence type="ECO:0000313" key="8">
    <source>
        <dbReference type="Proteomes" id="UP000006310"/>
    </source>
</evidence>
<dbReference type="Gene3D" id="1.10.167.10">
    <property type="entry name" value="Regulator of G-protein Signalling 4, domain 2"/>
    <property type="match status" value="1"/>
</dbReference>
<evidence type="ECO:0000259" key="4">
    <source>
        <dbReference type="PROSITE" id="PS50132"/>
    </source>
</evidence>
<evidence type="ECO:0000313" key="7">
    <source>
        <dbReference type="EMBL" id="CCK71391.1"/>
    </source>
</evidence>
<feature type="compositionally biased region" description="Polar residues" evidence="2">
    <location>
        <begin position="937"/>
        <end position="948"/>
    </location>
</feature>
<dbReference type="Pfam" id="PF08628">
    <property type="entry name" value="Nexin_C"/>
    <property type="match status" value="1"/>
</dbReference>
<dbReference type="Proteomes" id="UP000006310">
    <property type="component" value="Chromosome 7"/>
</dbReference>
<evidence type="ECO:0000256" key="1">
    <source>
        <dbReference type="ARBA" id="ARBA00010883"/>
    </source>
</evidence>
<feature type="transmembrane region" description="Helical" evidence="3">
    <location>
        <begin position="26"/>
        <end position="49"/>
    </location>
</feature>
<feature type="domain" description="PXA" evidence="6">
    <location>
        <begin position="82"/>
        <end position="271"/>
    </location>
</feature>
<sequence>MIYFARFKYLILAGLLLLISKGQFSLVVFIFICPVILLLGCSFLLSLTFPIREKRSPVKLNAGNFKAVSTPYRSSAKLFPANPEISGECREIASLIVRDYIIHWFQRIDPDFTSSFPDEVQYELLEVITVIGDLLSDHDITNLLLLKLTPLLTKYLASYHVAREKVLSVISRKDGKSIEWEIALELSRNHQLHNTECFLHQFDDVEIEKSLRQKVARLLPHLITERELESSFVFVLVREIITTNVLTPAFAKYTDPDVWNAAIIRLGRKILKERTQIQQVRNILTRELTESTNKLNDYNDVSNIDPCSITFDLTVSCTGREFESYLRQLTLLATLSDLRATKFALAVKLLALEQKKTEDKSDKREVTFKKRLVISLNIIDTKLKYLKPSTQPDIDTEWFDDDTIVRELKTFLREIILDNTFVHDPTSLSYFRRFLKMNEDSKSLLYLDFHQMVDSLKDPLEDAGTENIAIRYTDRESTQLKHIRESFFTDSNLQSMRELDDGLVNNVLLFTEKVTESHSSGFVLVRKSLLLLQSEALSVMNQDTFSKFKNSNMFLKMVASPQFISSEVYIEYFGSKVKKNADIYTDNREPVNNVQIFSNPGINDALEKIVNGQDKFDIRQNYAAQNSINNPPFFKSTGSAEADKKTFQFSDSDVDLFDDFPSNRSLPREAHKDRLPLAARDYDEGNSFERNDFLNSFMNNTVQDTSDLRQEIGQLTKNIEQIRKELDLLKHCILKADLMNNQQQLKLLSKSQAALYRDLEKKELLRQQFIVQENASSLFGNTKIGIKTYFTNKQTTGLRDIVYYVVNVDHIYNDQVSSWEVPRRYSDFYELHKHLKAKYPSAMKEIKHIASFPSKSSVSWTLKSPQASFIESRQIKFEKYMKALLNFPVICEDVAFRKFLTGAGYLEASSEDFKKKNHLNPVALSTSQSNSETSTVKSFSVSSNQVDPTNVAEEPQNRNSTTDSNNIHQSILKPICDLFITTFALDQSSSIWLRGGAFILVFQQLLGGAAEKYIRNTIEDSISAEQVHKRLASLKETLWGEHGYLAARKQRDAPPVRTALQKRQTARKARVMLSAVLLDMCRKVVGAKHAQEASTRIYSFLQNKYVLQSFLLSAIDIIFDEIVANSSN</sequence>
<dbReference type="HOGENOM" id="CLU_002131_1_0_1"/>
<dbReference type="GO" id="GO:0000001">
    <property type="term" value="P:mitochondrion inheritance"/>
    <property type="evidence" value="ECO:0007669"/>
    <property type="project" value="EnsemblFungi"/>
</dbReference>
<keyword evidence="3" id="KW-1133">Transmembrane helix</keyword>
<dbReference type="InterPro" id="IPR016137">
    <property type="entry name" value="RGS"/>
</dbReference>
<dbReference type="SMART" id="SM00312">
    <property type="entry name" value="PX"/>
    <property type="match status" value="1"/>
</dbReference>
<keyword evidence="8" id="KW-1185">Reference proteome</keyword>
<proteinExistence type="inferred from homology"/>
<organism evidence="7 8">
    <name type="scientific">Huiozyma naganishii (strain ATCC MYA-139 / BCRC 22969 / CBS 8797 / KCTC 17520 / NBRC 10181 / NCYC 3082 / Yp74L-3)</name>
    <name type="common">Yeast</name>
    <name type="synonym">Kazachstania naganishii</name>
    <dbReference type="NCBI Taxonomy" id="1071383"/>
    <lineage>
        <taxon>Eukaryota</taxon>
        <taxon>Fungi</taxon>
        <taxon>Dikarya</taxon>
        <taxon>Ascomycota</taxon>
        <taxon>Saccharomycotina</taxon>
        <taxon>Saccharomycetes</taxon>
        <taxon>Saccharomycetales</taxon>
        <taxon>Saccharomycetaceae</taxon>
        <taxon>Huiozyma</taxon>
    </lineage>
</organism>
<dbReference type="PANTHER" id="PTHR22775">
    <property type="entry name" value="SORTING NEXIN"/>
    <property type="match status" value="1"/>
</dbReference>
<dbReference type="GO" id="GO:0032266">
    <property type="term" value="F:phosphatidylinositol-3-phosphate binding"/>
    <property type="evidence" value="ECO:0007669"/>
    <property type="project" value="EnsemblFungi"/>
</dbReference>
<dbReference type="STRING" id="1071383.J7S993"/>
<dbReference type="InterPro" id="IPR003114">
    <property type="entry name" value="Phox_assoc"/>
</dbReference>
<dbReference type="PROSITE" id="PS51207">
    <property type="entry name" value="PXA"/>
    <property type="match status" value="1"/>
</dbReference>
<dbReference type="OrthoDB" id="120967at2759"/>
<dbReference type="GeneID" id="34527114"/>
<dbReference type="Gene3D" id="3.30.1520.10">
    <property type="entry name" value="Phox-like domain"/>
    <property type="match status" value="1"/>
</dbReference>
<dbReference type="AlphaFoldDB" id="J7S993"/>
<feature type="domain" description="RGS" evidence="4">
    <location>
        <begin position="419"/>
        <end position="558"/>
    </location>
</feature>
<dbReference type="Pfam" id="PF02194">
    <property type="entry name" value="PXA"/>
    <property type="match status" value="1"/>
</dbReference>
<dbReference type="InterPro" id="IPR044926">
    <property type="entry name" value="RGS_subdomain_2"/>
</dbReference>
<reference evidence="8" key="2">
    <citation type="submission" date="2012-08" db="EMBL/GenBank/DDBJ databases">
        <title>Genome sequence of Kazachstania naganishii.</title>
        <authorList>
            <person name="Gordon J.L."/>
            <person name="Armisen D."/>
            <person name="Proux-Wera E."/>
            <person name="OhEigeartaigh S.S."/>
            <person name="Byrne K.P."/>
            <person name="Wolfe K.H."/>
        </authorList>
    </citation>
    <scope>NUCLEOTIDE SEQUENCE [LARGE SCALE GENOMIC DNA]</scope>
    <source>
        <strain evidence="8">ATCC MYA-139 / BCRC 22969 / CBS 8797 / CCRC 22969 / KCTC 17520 / NBRC 10181 / NCYC 3082</strain>
    </source>
</reference>
<reference evidence="7 8" key="1">
    <citation type="journal article" date="2011" name="Proc. Natl. Acad. Sci. U.S.A.">
        <title>Evolutionary erosion of yeast sex chromosomes by mating-type switching accidents.</title>
        <authorList>
            <person name="Gordon J.L."/>
            <person name="Armisen D."/>
            <person name="Proux-Wera E."/>
            <person name="Oheigeartaigh S.S."/>
            <person name="Byrne K.P."/>
            <person name="Wolfe K.H."/>
        </authorList>
    </citation>
    <scope>NUCLEOTIDE SEQUENCE [LARGE SCALE GENOMIC DNA]</scope>
    <source>
        <strain evidence="8">ATCC MYA-139 / BCRC 22969 / CBS 8797 / CCRC 22969 / KCTC 17520 / NBRC 10181 / NCYC 3082</strain>
    </source>
</reference>
<dbReference type="SMART" id="SM00313">
    <property type="entry name" value="PXA"/>
    <property type="match status" value="1"/>
</dbReference>
<name>J7S993_HUIN7</name>
<feature type="domain" description="PX" evidence="5">
    <location>
        <begin position="782"/>
        <end position="906"/>
    </location>
</feature>
<dbReference type="GO" id="GO:1990854">
    <property type="term" value="P:vacuole-ER tethering"/>
    <property type="evidence" value="ECO:0007669"/>
    <property type="project" value="EnsemblFungi"/>
</dbReference>
<dbReference type="PROSITE" id="PS50132">
    <property type="entry name" value="RGS"/>
    <property type="match status" value="1"/>
</dbReference>
<comment type="similarity">
    <text evidence="1">Belongs to the sorting nexin family.</text>
</comment>
<evidence type="ECO:0000259" key="5">
    <source>
        <dbReference type="PROSITE" id="PS50195"/>
    </source>
</evidence>
<dbReference type="EMBL" id="HE978320">
    <property type="protein sequence ID" value="CCK71391.1"/>
    <property type="molecule type" value="Genomic_DNA"/>
</dbReference>
<dbReference type="eggNOG" id="KOG2101">
    <property type="taxonomic scope" value="Eukaryota"/>
</dbReference>
<dbReference type="KEGG" id="kng:KNAG_0G03330"/>
<dbReference type="Pfam" id="PF00615">
    <property type="entry name" value="RGS"/>
    <property type="match status" value="1"/>
</dbReference>
<evidence type="ECO:0008006" key="9">
    <source>
        <dbReference type="Google" id="ProtNLM"/>
    </source>
</evidence>
<dbReference type="InterPro" id="IPR013937">
    <property type="entry name" value="Sorting_nexin_C"/>
</dbReference>
<dbReference type="GO" id="GO:0034727">
    <property type="term" value="P:piecemeal microautophagy of the nucleus"/>
    <property type="evidence" value="ECO:0007669"/>
    <property type="project" value="EnsemblFungi"/>
</dbReference>
<dbReference type="RefSeq" id="XP_022465636.1">
    <property type="nucleotide sequence ID" value="XM_022609217.1"/>
</dbReference>
<feature type="region of interest" description="Disordered" evidence="2">
    <location>
        <begin position="937"/>
        <end position="965"/>
    </location>
</feature>
<evidence type="ECO:0000259" key="6">
    <source>
        <dbReference type="PROSITE" id="PS51207"/>
    </source>
</evidence>
<dbReference type="PANTHER" id="PTHR22775:SF3">
    <property type="entry name" value="SORTING NEXIN-13"/>
    <property type="match status" value="1"/>
</dbReference>
<dbReference type="Pfam" id="PF00787">
    <property type="entry name" value="PX"/>
    <property type="match status" value="1"/>
</dbReference>